<dbReference type="PANTHER" id="PTHR10745">
    <property type="entry name" value="GLYCYL-TRNA SYNTHETASE/DNA POLYMERASE SUBUNIT GAMMA-2"/>
    <property type="match status" value="1"/>
</dbReference>
<dbReference type="PROSITE" id="PS50862">
    <property type="entry name" value="AA_TRNA_LIGASE_II"/>
    <property type="match status" value="1"/>
</dbReference>
<keyword evidence="4" id="KW-0547">Nucleotide-binding</keyword>
<dbReference type="AlphaFoldDB" id="A0AAW2H7Y4"/>
<dbReference type="InterPro" id="IPR004154">
    <property type="entry name" value="Anticodon-bd"/>
</dbReference>
<protein>
    <recommendedName>
        <fullName evidence="2">glycine--tRNA ligase</fullName>
        <ecNumber evidence="2">6.1.1.14</ecNumber>
    </recommendedName>
    <alternativeName>
        <fullName evidence="8">Diadenosine tetraphosphate synthetase</fullName>
    </alternativeName>
</protein>
<comment type="caution">
    <text evidence="10">The sequence shown here is derived from an EMBL/GenBank/DDBJ whole genome shotgun (WGS) entry which is preliminary data.</text>
</comment>
<dbReference type="InterPro" id="IPR002314">
    <property type="entry name" value="aa-tRNA-synt_IIb"/>
</dbReference>
<dbReference type="GO" id="GO:0070150">
    <property type="term" value="P:mitochondrial glycyl-tRNA aminoacylation"/>
    <property type="evidence" value="ECO:0007669"/>
    <property type="project" value="TreeGrafter"/>
</dbReference>
<evidence type="ECO:0000256" key="7">
    <source>
        <dbReference type="ARBA" id="ARBA00023146"/>
    </source>
</evidence>
<feature type="domain" description="Aminoacyl-transfer RNA synthetases class-II family profile" evidence="9">
    <location>
        <begin position="6"/>
        <end position="493"/>
    </location>
</feature>
<dbReference type="GO" id="GO:0004820">
    <property type="term" value="F:glycine-tRNA ligase activity"/>
    <property type="evidence" value="ECO:0007669"/>
    <property type="project" value="UniProtKB-EC"/>
</dbReference>
<dbReference type="InterPro" id="IPR006195">
    <property type="entry name" value="aa-tRNA-synth_II"/>
</dbReference>
<evidence type="ECO:0000256" key="1">
    <source>
        <dbReference type="ARBA" id="ARBA00008226"/>
    </source>
</evidence>
<dbReference type="InterPro" id="IPR045864">
    <property type="entry name" value="aa-tRNA-synth_II/BPL/LPL"/>
</dbReference>
<dbReference type="NCBIfam" id="TIGR00389">
    <property type="entry name" value="glyS_dimeric"/>
    <property type="match status" value="1"/>
</dbReference>
<evidence type="ECO:0000256" key="8">
    <source>
        <dbReference type="ARBA" id="ARBA00030057"/>
    </source>
</evidence>
<dbReference type="SUPFAM" id="SSF52954">
    <property type="entry name" value="Class II aaRS ABD-related"/>
    <property type="match status" value="1"/>
</dbReference>
<keyword evidence="5" id="KW-0067">ATP-binding</keyword>
<dbReference type="InterPro" id="IPR033731">
    <property type="entry name" value="GlyRS-like_core"/>
</dbReference>
<sequence length="607" mass="68604">MHYTTDGRKVENLLKKRFFIAQSSQIYGGVSGLYDYGPLGCALKNAVVAVWRRDFVVEEALFELDTSILLPYEVLKASGHVDKFSDLLVFDKETGEFYRADHVIKKRLEERDQTSETREALSRLESLTLRDAEEVIARLGIRSDRGNELVGATEFNLIFRTSIGPKSQSLSFLRPETAQGQFLNFKRLYDMNYEKLPLGSATVGRVFRNEISPRSGLLRVREFDQAEVEYFVDPLDKTHQKFDAVSHLELNLLFEDKCSGGGDGVCRRMCLGEAVRRGTINNETLAYFIAKTYMFLTAVGVKDEYLRFRQHKRDEMAHYACDCWDAEILTSYGWIECVGIADRSSYDLCMHQSHSKSNMSAKRVLKTPVEIVKWAAVIDKKALGRKLKGDLSDFIQHVENDVDQKLNKGGAVPGQESETDTGGACGDRMVIKVSFKGQLHDVEVVRKCEKSTTEEFVPHVIEPSFGLGRILYALCEHAFWPRDQERLVLSFAPAVAPVQCEVSFLMRDERLASIVDAVYKSLRGCRAATNKRSVSIGKKYAVADEIGVPYYVTVDFETLEDNQVTIRNRDTMEQIRVEIPCVRDIVLSLVAGTSEWSAVSSCHKKSC</sequence>
<proteinExistence type="inferred from homology"/>
<dbReference type="PRINTS" id="PR01043">
    <property type="entry name" value="TRNASYNTHGLY"/>
</dbReference>
<dbReference type="Gene3D" id="3.30.930.10">
    <property type="entry name" value="Bira Bifunctional Protein, Domain 2"/>
    <property type="match status" value="1"/>
</dbReference>
<accession>A0AAW2H7Y4</accession>
<dbReference type="CDD" id="cd00774">
    <property type="entry name" value="GlyRS-like_core"/>
    <property type="match status" value="1"/>
</dbReference>
<evidence type="ECO:0000256" key="2">
    <source>
        <dbReference type="ARBA" id="ARBA00012829"/>
    </source>
</evidence>
<dbReference type="Gene3D" id="3.30.40.230">
    <property type="match status" value="1"/>
</dbReference>
<dbReference type="EC" id="6.1.1.14" evidence="2"/>
<evidence type="ECO:0000256" key="3">
    <source>
        <dbReference type="ARBA" id="ARBA00022598"/>
    </source>
</evidence>
<dbReference type="SUPFAM" id="SSF55681">
    <property type="entry name" value="Class II aaRS and biotin synthetases"/>
    <property type="match status" value="1"/>
</dbReference>
<dbReference type="Pfam" id="PF03129">
    <property type="entry name" value="HGTP_anticodon"/>
    <property type="match status" value="1"/>
</dbReference>
<dbReference type="Pfam" id="PF00587">
    <property type="entry name" value="tRNA-synt_2b"/>
    <property type="match status" value="1"/>
</dbReference>
<organism evidence="10">
    <name type="scientific">Menopon gallinae</name>
    <name type="common">poultry shaft louse</name>
    <dbReference type="NCBI Taxonomy" id="328185"/>
    <lineage>
        <taxon>Eukaryota</taxon>
        <taxon>Metazoa</taxon>
        <taxon>Ecdysozoa</taxon>
        <taxon>Arthropoda</taxon>
        <taxon>Hexapoda</taxon>
        <taxon>Insecta</taxon>
        <taxon>Pterygota</taxon>
        <taxon>Neoptera</taxon>
        <taxon>Paraneoptera</taxon>
        <taxon>Psocodea</taxon>
        <taxon>Troctomorpha</taxon>
        <taxon>Phthiraptera</taxon>
        <taxon>Amblycera</taxon>
        <taxon>Menoponidae</taxon>
        <taxon>Menopon</taxon>
    </lineage>
</organism>
<evidence type="ECO:0000256" key="6">
    <source>
        <dbReference type="ARBA" id="ARBA00022917"/>
    </source>
</evidence>
<evidence type="ECO:0000313" key="10">
    <source>
        <dbReference type="EMBL" id="KAL0265767.1"/>
    </source>
</evidence>
<dbReference type="GO" id="GO:0005739">
    <property type="term" value="C:mitochondrion"/>
    <property type="evidence" value="ECO:0007669"/>
    <property type="project" value="TreeGrafter"/>
</dbReference>
<dbReference type="InterPro" id="IPR027031">
    <property type="entry name" value="Gly-tRNA_synthase/POLG2"/>
</dbReference>
<keyword evidence="3" id="KW-0436">Ligase</keyword>
<gene>
    <name evidence="10" type="ORF">PYX00_011482</name>
</gene>
<evidence type="ECO:0000256" key="5">
    <source>
        <dbReference type="ARBA" id="ARBA00022840"/>
    </source>
</evidence>
<dbReference type="PANTHER" id="PTHR10745:SF0">
    <property type="entry name" value="GLYCINE--TRNA LIGASE"/>
    <property type="match status" value="1"/>
</dbReference>
<dbReference type="NCBIfam" id="NF003211">
    <property type="entry name" value="PRK04173.1"/>
    <property type="match status" value="1"/>
</dbReference>
<dbReference type="InterPro" id="IPR036621">
    <property type="entry name" value="Anticodon-bd_dom_sf"/>
</dbReference>
<dbReference type="InterPro" id="IPR002315">
    <property type="entry name" value="tRNA-synt_gly"/>
</dbReference>
<evidence type="ECO:0000259" key="9">
    <source>
        <dbReference type="PROSITE" id="PS50862"/>
    </source>
</evidence>
<keyword evidence="6" id="KW-0648">Protein biosynthesis</keyword>
<dbReference type="Gene3D" id="3.40.50.800">
    <property type="entry name" value="Anticodon-binding domain"/>
    <property type="match status" value="1"/>
</dbReference>
<comment type="similarity">
    <text evidence="1">Belongs to the class-II aminoacyl-tRNA synthetase family.</text>
</comment>
<dbReference type="EMBL" id="JARGDH010000006">
    <property type="protein sequence ID" value="KAL0265767.1"/>
    <property type="molecule type" value="Genomic_DNA"/>
</dbReference>
<keyword evidence="7" id="KW-0030">Aminoacyl-tRNA synthetase</keyword>
<dbReference type="GO" id="GO:0005524">
    <property type="term" value="F:ATP binding"/>
    <property type="evidence" value="ECO:0007669"/>
    <property type="project" value="UniProtKB-KW"/>
</dbReference>
<evidence type="ECO:0000256" key="4">
    <source>
        <dbReference type="ARBA" id="ARBA00022741"/>
    </source>
</evidence>
<name>A0AAW2H7Y4_9NEOP</name>
<reference evidence="10" key="1">
    <citation type="journal article" date="2024" name="Gigascience">
        <title>Chromosome-level genome of the poultry shaft louse Menopon gallinae provides insight into the host-switching and adaptive evolution of parasitic lice.</title>
        <authorList>
            <person name="Xu Y."/>
            <person name="Ma L."/>
            <person name="Liu S."/>
            <person name="Liang Y."/>
            <person name="Liu Q."/>
            <person name="He Z."/>
            <person name="Tian L."/>
            <person name="Duan Y."/>
            <person name="Cai W."/>
            <person name="Li H."/>
            <person name="Song F."/>
        </authorList>
    </citation>
    <scope>NUCLEOTIDE SEQUENCE</scope>
    <source>
        <strain evidence="10">Cailab_2023a</strain>
    </source>
</reference>